<dbReference type="GO" id="GO:0034220">
    <property type="term" value="P:monoatomic ion transmembrane transport"/>
    <property type="evidence" value="ECO:0007669"/>
    <property type="project" value="UniProtKB-KW"/>
</dbReference>
<evidence type="ECO:0000256" key="7">
    <source>
        <dbReference type="ARBA" id="ARBA00023136"/>
    </source>
</evidence>
<keyword evidence="6" id="KW-0406">Ion transport</keyword>
<evidence type="ECO:0000313" key="10">
    <source>
        <dbReference type="EMBL" id="KAL0984650.1"/>
    </source>
</evidence>
<keyword evidence="8" id="KW-0407">Ion channel</keyword>
<keyword evidence="7 9" id="KW-0472">Membrane</keyword>
<name>A0ABD0WW27_UMBPY</name>
<dbReference type="Proteomes" id="UP001557470">
    <property type="component" value="Unassembled WGS sequence"/>
</dbReference>
<keyword evidence="4 9" id="KW-0812">Transmembrane</keyword>
<comment type="similarity">
    <text evidence="2">Belongs to the CALHM family.</text>
</comment>
<feature type="transmembrane region" description="Helical" evidence="9">
    <location>
        <begin position="182"/>
        <end position="202"/>
    </location>
</feature>
<evidence type="ECO:0000313" key="11">
    <source>
        <dbReference type="Proteomes" id="UP001557470"/>
    </source>
</evidence>
<evidence type="ECO:0000256" key="4">
    <source>
        <dbReference type="ARBA" id="ARBA00022692"/>
    </source>
</evidence>
<dbReference type="PANTHER" id="PTHR32261">
    <property type="entry name" value="CALCIUM HOMEOSTASIS MODULATOR PROTEIN"/>
    <property type="match status" value="1"/>
</dbReference>
<gene>
    <name evidence="10" type="ORF">UPYG_G00144710</name>
</gene>
<comment type="subcellular location">
    <subcellularLocation>
        <location evidence="1">Membrane</location>
        <topology evidence="1">Multi-pass membrane protein</topology>
    </subcellularLocation>
</comment>
<evidence type="ECO:0000256" key="6">
    <source>
        <dbReference type="ARBA" id="ARBA00023065"/>
    </source>
</evidence>
<proteinExistence type="inferred from homology"/>
<feature type="transmembrane region" description="Helical" evidence="9">
    <location>
        <begin position="50"/>
        <end position="69"/>
    </location>
</feature>
<reference evidence="10 11" key="1">
    <citation type="submission" date="2024-06" db="EMBL/GenBank/DDBJ databases">
        <authorList>
            <person name="Pan Q."/>
            <person name="Wen M."/>
            <person name="Jouanno E."/>
            <person name="Zahm M."/>
            <person name="Klopp C."/>
            <person name="Cabau C."/>
            <person name="Louis A."/>
            <person name="Berthelot C."/>
            <person name="Parey E."/>
            <person name="Roest Crollius H."/>
            <person name="Montfort J."/>
            <person name="Robinson-Rechavi M."/>
            <person name="Bouchez O."/>
            <person name="Lampietro C."/>
            <person name="Lopez Roques C."/>
            <person name="Donnadieu C."/>
            <person name="Postlethwait J."/>
            <person name="Bobe J."/>
            <person name="Verreycken H."/>
            <person name="Guiguen Y."/>
        </authorList>
    </citation>
    <scope>NUCLEOTIDE SEQUENCE [LARGE SCALE GENOMIC DNA]</scope>
    <source>
        <strain evidence="10">Up_M1</strain>
        <tissue evidence="10">Testis</tissue>
    </source>
</reference>
<evidence type="ECO:0000256" key="1">
    <source>
        <dbReference type="ARBA" id="ARBA00004141"/>
    </source>
</evidence>
<keyword evidence="5 9" id="KW-1133">Transmembrane helix</keyword>
<dbReference type="GO" id="GO:0016020">
    <property type="term" value="C:membrane"/>
    <property type="evidence" value="ECO:0007669"/>
    <property type="project" value="UniProtKB-SubCell"/>
</dbReference>
<accession>A0ABD0WW27</accession>
<feature type="transmembrane region" description="Helical" evidence="9">
    <location>
        <begin position="90"/>
        <end position="116"/>
    </location>
</feature>
<evidence type="ECO:0000256" key="3">
    <source>
        <dbReference type="ARBA" id="ARBA00022448"/>
    </source>
</evidence>
<dbReference type="GO" id="GO:1904669">
    <property type="term" value="P:ATP export"/>
    <property type="evidence" value="ECO:0007669"/>
    <property type="project" value="UniProtKB-ARBA"/>
</dbReference>
<evidence type="ECO:0000256" key="5">
    <source>
        <dbReference type="ARBA" id="ARBA00022989"/>
    </source>
</evidence>
<dbReference type="InterPro" id="IPR029569">
    <property type="entry name" value="CALHM"/>
</dbReference>
<organism evidence="10 11">
    <name type="scientific">Umbra pygmaea</name>
    <name type="common">Eastern mudminnow</name>
    <dbReference type="NCBI Taxonomy" id="75934"/>
    <lineage>
        <taxon>Eukaryota</taxon>
        <taxon>Metazoa</taxon>
        <taxon>Chordata</taxon>
        <taxon>Craniata</taxon>
        <taxon>Vertebrata</taxon>
        <taxon>Euteleostomi</taxon>
        <taxon>Actinopterygii</taxon>
        <taxon>Neopterygii</taxon>
        <taxon>Teleostei</taxon>
        <taxon>Protacanthopterygii</taxon>
        <taxon>Esociformes</taxon>
        <taxon>Umbridae</taxon>
        <taxon>Umbra</taxon>
    </lineage>
</organism>
<evidence type="ECO:0000256" key="8">
    <source>
        <dbReference type="ARBA" id="ARBA00023303"/>
    </source>
</evidence>
<keyword evidence="11" id="KW-1185">Reference proteome</keyword>
<evidence type="ECO:0000256" key="9">
    <source>
        <dbReference type="SAM" id="Phobius"/>
    </source>
</evidence>
<evidence type="ECO:0000256" key="2">
    <source>
        <dbReference type="ARBA" id="ARBA00008497"/>
    </source>
</evidence>
<dbReference type="EMBL" id="JAGEUA010000004">
    <property type="protein sequence ID" value="KAL0984650.1"/>
    <property type="molecule type" value="Genomic_DNA"/>
</dbReference>
<dbReference type="PANTHER" id="PTHR32261:SF4">
    <property type="entry name" value="CALCIUM HOMEOSTASIS MODULATOR PROTEIN 6"/>
    <property type="match status" value="1"/>
</dbReference>
<keyword evidence="3" id="KW-0813">Transport</keyword>
<comment type="caution">
    <text evidence="10">The sequence shown here is derived from an EMBL/GenBank/DDBJ whole genome shotgun (WGS) entry which is preliminary data.</text>
</comment>
<dbReference type="AlphaFoldDB" id="A0ABD0WW27"/>
<evidence type="ECO:0008006" key="12">
    <source>
        <dbReference type="Google" id="ProtNLM"/>
    </source>
</evidence>
<dbReference type="Pfam" id="PF14798">
    <property type="entry name" value="Ca_hom_mod"/>
    <property type="match status" value="1"/>
</dbReference>
<sequence>MDKFKTVISVVEKQKSSLGFGLAALLTAGGEQIFSSVVFECPCSTWNFTYGMVFLLVPALALLVLGYILSNKTWKLITGMCNRKSNFGSLKNVCVCGMVFFQISTGTVIAPITWIAVALLNGKYFECAVTGFNVTVFTNHICDGKSQQCHDELYKFPCRRATAIPQSDRDDVLATIRAESQILGWLLIGSIMVFNLLLSCLARCQSPVSYLQLKFWKAYTQQESNLLESYSADHAKMLADRNLKSFFNLTPPQPISTPPNQAWEKISSLYRFSSKYNYYSILHKYVETIQDPAEGKDYRMSVCSDGPDSVVPAALAFVDEGKMML</sequence>
<protein>
    <recommendedName>
        <fullName evidence="12">Calcium homeostasis modulator family member 6</fullName>
    </recommendedName>
</protein>